<dbReference type="InterPro" id="IPR016518">
    <property type="entry name" value="Alpha-L-fucosidase"/>
</dbReference>
<dbReference type="Pfam" id="PF14498">
    <property type="entry name" value="Glyco_hyd_65N_2"/>
    <property type="match status" value="1"/>
</dbReference>
<feature type="domain" description="Glycosyl hydrolase family 95 catalytic" evidence="2">
    <location>
        <begin position="270"/>
        <end position="659"/>
    </location>
</feature>
<feature type="domain" description="Glycosyl hydrolase family 95 N-terminal" evidence="1">
    <location>
        <begin position="6"/>
        <end position="243"/>
    </location>
</feature>
<protein>
    <submittedName>
        <fullName evidence="3">Glycoside hydrolase N-terminal domain-containing protein</fullName>
    </submittedName>
</protein>
<dbReference type="InterPro" id="IPR012341">
    <property type="entry name" value="6hp_glycosidase-like_sf"/>
</dbReference>
<accession>A0A940IC47</accession>
<gene>
    <name evidence="3" type="ORF">IAB16_01410</name>
</gene>
<comment type="caution">
    <text evidence="3">The sequence shown here is derived from an EMBL/GenBank/DDBJ whole genome shotgun (WGS) entry which is preliminary data.</text>
</comment>
<dbReference type="Proteomes" id="UP000727857">
    <property type="component" value="Unassembled WGS sequence"/>
</dbReference>
<dbReference type="Gene3D" id="1.50.10.10">
    <property type="match status" value="1"/>
</dbReference>
<dbReference type="SUPFAM" id="SSF48208">
    <property type="entry name" value="Six-hairpin glycosidases"/>
    <property type="match status" value="1"/>
</dbReference>
<keyword evidence="3" id="KW-0378">Hydrolase</keyword>
<organism evidence="3 4">
    <name type="scientific">Candidatus Stercoripulliclostridium pullicola</name>
    <dbReference type="NCBI Taxonomy" id="2840953"/>
    <lineage>
        <taxon>Bacteria</taxon>
        <taxon>Bacillati</taxon>
        <taxon>Bacillota</taxon>
        <taxon>Clostridia</taxon>
        <taxon>Eubacteriales</taxon>
        <taxon>Candidatus Stercoripulliclostridium</taxon>
    </lineage>
</organism>
<dbReference type="AlphaFoldDB" id="A0A940IC47"/>
<evidence type="ECO:0000313" key="4">
    <source>
        <dbReference type="Proteomes" id="UP000727857"/>
    </source>
</evidence>
<dbReference type="GO" id="GO:0004560">
    <property type="term" value="F:alpha-L-fucosidase activity"/>
    <property type="evidence" value="ECO:0007669"/>
    <property type="project" value="InterPro"/>
</dbReference>
<dbReference type="InterPro" id="IPR027414">
    <property type="entry name" value="GH95_N_dom"/>
</dbReference>
<dbReference type="InterPro" id="IPR008928">
    <property type="entry name" value="6-hairpin_glycosidase_sf"/>
</dbReference>
<dbReference type="PIRSF" id="PIRSF007663">
    <property type="entry name" value="UCP007663"/>
    <property type="match status" value="1"/>
</dbReference>
<dbReference type="Pfam" id="PF22124">
    <property type="entry name" value="Glyco_hydro_95_cat"/>
    <property type="match status" value="1"/>
</dbReference>
<proteinExistence type="predicted"/>
<dbReference type="GO" id="GO:0005975">
    <property type="term" value="P:carbohydrate metabolic process"/>
    <property type="evidence" value="ECO:0007669"/>
    <property type="project" value="InterPro"/>
</dbReference>
<evidence type="ECO:0000313" key="3">
    <source>
        <dbReference type="EMBL" id="MBO8423669.1"/>
    </source>
</evidence>
<dbReference type="EMBL" id="JADINF010000036">
    <property type="protein sequence ID" value="MBO8423669.1"/>
    <property type="molecule type" value="Genomic_DNA"/>
</dbReference>
<dbReference type="PANTHER" id="PTHR31084">
    <property type="entry name" value="ALPHA-L-FUCOSIDASE 2"/>
    <property type="match status" value="1"/>
</dbReference>
<reference evidence="3" key="2">
    <citation type="journal article" date="2021" name="PeerJ">
        <title>Extensive microbial diversity within the chicken gut microbiome revealed by metagenomics and culture.</title>
        <authorList>
            <person name="Gilroy R."/>
            <person name="Ravi A."/>
            <person name="Getino M."/>
            <person name="Pursley I."/>
            <person name="Horton D.L."/>
            <person name="Alikhan N.F."/>
            <person name="Baker D."/>
            <person name="Gharbi K."/>
            <person name="Hall N."/>
            <person name="Watson M."/>
            <person name="Adriaenssens E.M."/>
            <person name="Foster-Nyarko E."/>
            <person name="Jarju S."/>
            <person name="Secka A."/>
            <person name="Antonio M."/>
            <person name="Oren A."/>
            <person name="Chaudhuri R.R."/>
            <person name="La Ragione R."/>
            <person name="Hildebrand F."/>
            <person name="Pallen M.J."/>
        </authorList>
    </citation>
    <scope>NUCLEOTIDE SEQUENCE</scope>
    <source>
        <strain evidence="3">517</strain>
    </source>
</reference>
<evidence type="ECO:0000259" key="2">
    <source>
        <dbReference type="Pfam" id="PF22124"/>
    </source>
</evidence>
<dbReference type="PANTHER" id="PTHR31084:SF0">
    <property type="entry name" value="ALPHA-L-FUCOSIDASE 2"/>
    <property type="match status" value="1"/>
</dbReference>
<sequence>MKRMVFRKPAANWHESLPHGNGKTAFTASGGRRVEKLWFNDAELWSGYPRDHDNPQSPEALVKARKQLAEGLAAEAEATVSANMSGDYSEAYMPLATVKIAVRAGLSRGYSRTLDFENGMLVTRDDKLKRKAFVSYPHDVAVYSAEGRSSFSLTVSGKSLMRHTVSVVNGIFTISGNAPDYAAPHYLRLKTSPIRYDEGKAAAFALALRAETDGAVKCAGNKLRISKATYVRLYAVTCTGFRGYASMPETDCGKILDEAIAALAAVKAPYEDIERAHIEDYRALYFNQSLTLAEGDGDVAALLKKARSGKPCAELIELLYDFGKYMTICGSRTSQPLNLQGQWNKEMRPPWSSNLTTNINAQMNYWGATRAGLEGCLTPFYEAVKEVAERGRRTAAVNYGARGFACNHNVDIWRNTSPVQGDPSYMYSPLCGAWLACEMFAHKRNCGKIDNDATRVISEAARFVLDYLWEYDGKLVTAPSTSPETAYTENGKRSSVGIASAYETAVVRETFANCLASGADEELKEEIRNALKRLAPYEKADNGLAEWSGGRMSAEKGHRHFSPLYGVYPGNSVKEGSEEFVWAKELFDYRLKYASSPIGWSAAWAICLAARFRDKEAAERTIASFTGRSVMNNLFDYHPPRYFQIDGNMGFIAGINELLIQESDGVITLLPACYELIGSGEMKGVVVNGAKIDFRWSNGKVNYVRADKPVKIKDVNFDVNFECVNAELV</sequence>
<name>A0A940IC47_9FIRM</name>
<reference evidence="3" key="1">
    <citation type="submission" date="2020-10" db="EMBL/GenBank/DDBJ databases">
        <authorList>
            <person name="Gilroy R."/>
        </authorList>
    </citation>
    <scope>NUCLEOTIDE SEQUENCE</scope>
    <source>
        <strain evidence="3">517</strain>
    </source>
</reference>
<evidence type="ECO:0000259" key="1">
    <source>
        <dbReference type="Pfam" id="PF14498"/>
    </source>
</evidence>
<dbReference type="InterPro" id="IPR054363">
    <property type="entry name" value="GH95_cat"/>
</dbReference>